<dbReference type="PANTHER" id="PTHR23407:SF1">
    <property type="entry name" value="5-FORMYLTETRAHYDROFOLATE CYCLO-LIGASE"/>
    <property type="match status" value="1"/>
</dbReference>
<dbReference type="EC" id="6.3.3.2" evidence="5 7"/>
<evidence type="ECO:0000313" key="8">
    <source>
        <dbReference type="EMBL" id="KZT32714.1"/>
    </source>
</evidence>
<keyword evidence="8" id="KW-0808">Transferase</keyword>
<feature type="binding site" evidence="6">
    <location>
        <begin position="13"/>
        <end position="17"/>
    </location>
    <ligand>
        <name>ATP</name>
        <dbReference type="ChEBI" id="CHEBI:30616"/>
    </ligand>
</feature>
<dbReference type="EMBL" id="KV428302">
    <property type="protein sequence ID" value="KZT32714.1"/>
    <property type="molecule type" value="Genomic_DNA"/>
</dbReference>
<dbReference type="Pfam" id="PF01812">
    <property type="entry name" value="5-FTHF_cyc-lig"/>
    <property type="match status" value="1"/>
</dbReference>
<dbReference type="GO" id="GO:0030272">
    <property type="term" value="F:5-formyltetrahydrofolate cyclo-ligase activity"/>
    <property type="evidence" value="ECO:0007669"/>
    <property type="project" value="UniProtKB-EC"/>
</dbReference>
<dbReference type="InterPro" id="IPR037171">
    <property type="entry name" value="NagB/RpiA_transferase-like"/>
</dbReference>
<dbReference type="AlphaFoldDB" id="A0A165XZG4"/>
<dbReference type="STRING" id="1314776.A0A165XZG4"/>
<dbReference type="GO" id="GO:0035999">
    <property type="term" value="P:tetrahydrofolate interconversion"/>
    <property type="evidence" value="ECO:0007669"/>
    <property type="project" value="TreeGrafter"/>
</dbReference>
<reference evidence="8 9" key="1">
    <citation type="journal article" date="2016" name="Mol. Biol. Evol.">
        <title>Comparative Genomics of Early-Diverging Mushroom-Forming Fungi Provides Insights into the Origins of Lignocellulose Decay Capabilities.</title>
        <authorList>
            <person name="Nagy L.G."/>
            <person name="Riley R."/>
            <person name="Tritt A."/>
            <person name="Adam C."/>
            <person name="Daum C."/>
            <person name="Floudas D."/>
            <person name="Sun H."/>
            <person name="Yadav J.S."/>
            <person name="Pangilinan J."/>
            <person name="Larsson K.H."/>
            <person name="Matsuura K."/>
            <person name="Barry K."/>
            <person name="Labutti K."/>
            <person name="Kuo R."/>
            <person name="Ohm R.A."/>
            <person name="Bhattacharya S.S."/>
            <person name="Shirouzu T."/>
            <person name="Yoshinaga Y."/>
            <person name="Martin F.M."/>
            <person name="Grigoriev I.V."/>
            <person name="Hibbett D.S."/>
        </authorList>
    </citation>
    <scope>NUCLEOTIDE SEQUENCE [LARGE SCALE GENOMIC DNA]</scope>
    <source>
        <strain evidence="8 9">HHB10207 ss-3</strain>
    </source>
</reference>
<dbReference type="GO" id="GO:0005524">
    <property type="term" value="F:ATP binding"/>
    <property type="evidence" value="ECO:0007669"/>
    <property type="project" value="UniProtKB-KW"/>
</dbReference>
<keyword evidence="2 6" id="KW-0547">Nucleotide-binding</keyword>
<keyword evidence="7" id="KW-0479">Metal-binding</keyword>
<gene>
    <name evidence="8" type="ORF">SISSUDRAFT_1028320</name>
</gene>
<dbReference type="SUPFAM" id="SSF100950">
    <property type="entry name" value="NagB/RpiA/CoA transferase-like"/>
    <property type="match status" value="1"/>
</dbReference>
<dbReference type="PANTHER" id="PTHR23407">
    <property type="entry name" value="ATPASE INHIBITOR/5-FORMYLTETRAHYDROFOLATE CYCLO-LIGASE"/>
    <property type="match status" value="1"/>
</dbReference>
<dbReference type="Gene3D" id="3.40.50.10420">
    <property type="entry name" value="NagB/RpiA/CoA transferase-like"/>
    <property type="match status" value="1"/>
</dbReference>
<evidence type="ECO:0000256" key="4">
    <source>
        <dbReference type="ARBA" id="ARBA00036539"/>
    </source>
</evidence>
<evidence type="ECO:0000256" key="3">
    <source>
        <dbReference type="ARBA" id="ARBA00022840"/>
    </source>
</evidence>
<evidence type="ECO:0000256" key="1">
    <source>
        <dbReference type="ARBA" id="ARBA00010638"/>
    </source>
</evidence>
<evidence type="ECO:0000313" key="9">
    <source>
        <dbReference type="Proteomes" id="UP000076798"/>
    </source>
</evidence>
<organism evidence="8 9">
    <name type="scientific">Sistotremastrum suecicum HHB10207 ss-3</name>
    <dbReference type="NCBI Taxonomy" id="1314776"/>
    <lineage>
        <taxon>Eukaryota</taxon>
        <taxon>Fungi</taxon>
        <taxon>Dikarya</taxon>
        <taxon>Basidiomycota</taxon>
        <taxon>Agaricomycotina</taxon>
        <taxon>Agaricomycetes</taxon>
        <taxon>Sistotremastrales</taxon>
        <taxon>Sistotremastraceae</taxon>
        <taxon>Sistotremastrum</taxon>
    </lineage>
</organism>
<dbReference type="PIRSF" id="PIRSF006806">
    <property type="entry name" value="FTHF_cligase"/>
    <property type="match status" value="1"/>
</dbReference>
<keyword evidence="7" id="KW-0460">Magnesium</keyword>
<dbReference type="GO" id="GO:0009396">
    <property type="term" value="P:folic acid-containing compound biosynthetic process"/>
    <property type="evidence" value="ECO:0007669"/>
    <property type="project" value="TreeGrafter"/>
</dbReference>
<keyword evidence="9" id="KW-1185">Reference proteome</keyword>
<name>A0A165XZG4_9AGAM</name>
<feature type="binding site" evidence="6">
    <location>
        <position position="59"/>
    </location>
    <ligand>
        <name>substrate</name>
    </ligand>
</feature>
<sequence length="226" mass="25415">MSLSRTASLVERKRLMRALIKTRLSAIPLAVLEEQSRHIASHLLESKCFKESKSISCFLSMAGEVNSWGIGLAILEAGKQLFVPKIIKGKNSHIEMLRVYDKEDLETLPAGVWGIREPDLTWRNGRRASAFDESSSLDLVLLPGIAFDRSMSRIGYGKGYYDRFLTTYHNQPHRAKDIRPQLVALGFDEQVVDAGEIPTEDHDWKLDGIVTSQGFTWPSPDTANTR</sequence>
<dbReference type="NCBIfam" id="TIGR02727">
    <property type="entry name" value="MTHFS_bact"/>
    <property type="match status" value="1"/>
</dbReference>
<comment type="similarity">
    <text evidence="1 7">Belongs to the 5-formyltetrahydrofolate cyclo-ligase family.</text>
</comment>
<dbReference type="InterPro" id="IPR024185">
    <property type="entry name" value="FTHF_cligase-like_sf"/>
</dbReference>
<comment type="catalytic activity">
    <reaction evidence="4 7">
        <text>(6S)-5-formyl-5,6,7,8-tetrahydrofolate + ATP = (6R)-5,10-methenyltetrahydrofolate + ADP + phosphate</text>
        <dbReference type="Rhea" id="RHEA:10488"/>
        <dbReference type="ChEBI" id="CHEBI:30616"/>
        <dbReference type="ChEBI" id="CHEBI:43474"/>
        <dbReference type="ChEBI" id="CHEBI:57455"/>
        <dbReference type="ChEBI" id="CHEBI:57457"/>
        <dbReference type="ChEBI" id="CHEBI:456216"/>
        <dbReference type="EC" id="6.3.3.2"/>
    </reaction>
</comment>
<keyword evidence="3 6" id="KW-0067">ATP-binding</keyword>
<dbReference type="Proteomes" id="UP000076798">
    <property type="component" value="Unassembled WGS sequence"/>
</dbReference>
<accession>A0A165XZG4</accession>
<protein>
    <recommendedName>
        <fullName evidence="5 7">5-formyltetrahydrofolate cyclo-ligase</fullName>
        <ecNumber evidence="5 7">6.3.3.2</ecNumber>
    </recommendedName>
</protein>
<dbReference type="OrthoDB" id="2015992at2759"/>
<dbReference type="GO" id="GO:0016740">
    <property type="term" value="F:transferase activity"/>
    <property type="evidence" value="ECO:0007669"/>
    <property type="project" value="UniProtKB-KW"/>
</dbReference>
<dbReference type="GO" id="GO:0005739">
    <property type="term" value="C:mitochondrion"/>
    <property type="evidence" value="ECO:0007669"/>
    <property type="project" value="TreeGrafter"/>
</dbReference>
<evidence type="ECO:0000256" key="6">
    <source>
        <dbReference type="PIRSR" id="PIRSR006806-1"/>
    </source>
</evidence>
<dbReference type="InterPro" id="IPR002698">
    <property type="entry name" value="FTHF_cligase"/>
</dbReference>
<evidence type="ECO:0000256" key="5">
    <source>
        <dbReference type="ARBA" id="ARBA00038966"/>
    </source>
</evidence>
<feature type="binding site" evidence="6">
    <location>
        <begin position="153"/>
        <end position="161"/>
    </location>
    <ligand>
        <name>ATP</name>
        <dbReference type="ChEBI" id="CHEBI:30616"/>
    </ligand>
</feature>
<feature type="binding site" evidence="6">
    <location>
        <position position="64"/>
    </location>
    <ligand>
        <name>substrate</name>
    </ligand>
</feature>
<evidence type="ECO:0000256" key="2">
    <source>
        <dbReference type="ARBA" id="ARBA00022741"/>
    </source>
</evidence>
<proteinExistence type="inferred from homology"/>
<dbReference type="GO" id="GO:0046872">
    <property type="term" value="F:metal ion binding"/>
    <property type="evidence" value="ECO:0007669"/>
    <property type="project" value="UniProtKB-KW"/>
</dbReference>
<evidence type="ECO:0000256" key="7">
    <source>
        <dbReference type="RuleBase" id="RU361279"/>
    </source>
</evidence>
<comment type="cofactor">
    <cofactor evidence="7">
        <name>Mg(2+)</name>
        <dbReference type="ChEBI" id="CHEBI:18420"/>
    </cofactor>
</comment>